<dbReference type="PANTHER" id="PTHR45892:SF1">
    <property type="entry name" value="AMINOACYLASE-1"/>
    <property type="match status" value="1"/>
</dbReference>
<evidence type="ECO:0000313" key="4">
    <source>
        <dbReference type="Proteomes" id="UP001472677"/>
    </source>
</evidence>
<dbReference type="SUPFAM" id="SSF53187">
    <property type="entry name" value="Zn-dependent exopeptidases"/>
    <property type="match status" value="1"/>
</dbReference>
<evidence type="ECO:0000313" key="3">
    <source>
        <dbReference type="EMBL" id="KAK8475425.1"/>
    </source>
</evidence>
<evidence type="ECO:0008006" key="5">
    <source>
        <dbReference type="Google" id="ProtNLM"/>
    </source>
</evidence>
<dbReference type="InterPro" id="IPR002933">
    <property type="entry name" value="Peptidase_M20"/>
</dbReference>
<feature type="non-terminal residue" evidence="3">
    <location>
        <position position="172"/>
    </location>
</feature>
<evidence type="ECO:0000256" key="2">
    <source>
        <dbReference type="SAM" id="MobiDB-lite"/>
    </source>
</evidence>
<dbReference type="InterPro" id="IPR001261">
    <property type="entry name" value="ArgE/DapE_CS"/>
</dbReference>
<comment type="caution">
    <text evidence="3">The sequence shown here is derived from an EMBL/GenBank/DDBJ whole genome shotgun (WGS) entry which is preliminary data.</text>
</comment>
<name>A0ABR1Z7A5_9ROSI</name>
<dbReference type="Pfam" id="PF01546">
    <property type="entry name" value="Peptidase_M20"/>
    <property type="match status" value="1"/>
</dbReference>
<protein>
    <recommendedName>
        <fullName evidence="5">N-acyl-L-amino-acid amidohydrolase</fullName>
    </recommendedName>
</protein>
<evidence type="ECO:0000256" key="1">
    <source>
        <dbReference type="ARBA" id="ARBA00022801"/>
    </source>
</evidence>
<dbReference type="PROSITE" id="PS00758">
    <property type="entry name" value="ARGE_DAPE_CPG2_1"/>
    <property type="match status" value="1"/>
</dbReference>
<dbReference type="Proteomes" id="UP001472677">
    <property type="component" value="Unassembled WGS sequence"/>
</dbReference>
<dbReference type="InterPro" id="IPR052083">
    <property type="entry name" value="Aminoacylase-1_M20A"/>
</dbReference>
<dbReference type="Gene3D" id="3.40.630.10">
    <property type="entry name" value="Zn peptidases"/>
    <property type="match status" value="1"/>
</dbReference>
<reference evidence="3 4" key="1">
    <citation type="journal article" date="2024" name="G3 (Bethesda)">
        <title>Genome assembly of Hibiscus sabdariffa L. provides insights into metabolisms of medicinal natural products.</title>
        <authorList>
            <person name="Kim T."/>
        </authorList>
    </citation>
    <scope>NUCLEOTIDE SEQUENCE [LARGE SCALE GENOMIC DNA]</scope>
    <source>
        <strain evidence="3">TK-2024</strain>
        <tissue evidence="3">Old leaves</tissue>
    </source>
</reference>
<proteinExistence type="predicted"/>
<feature type="region of interest" description="Disordered" evidence="2">
    <location>
        <begin position="1"/>
        <end position="22"/>
    </location>
</feature>
<accession>A0ABR1Z7A5</accession>
<dbReference type="PANTHER" id="PTHR45892">
    <property type="entry name" value="AMINOACYLASE-1"/>
    <property type="match status" value="1"/>
</dbReference>
<organism evidence="3 4">
    <name type="scientific">Hibiscus sabdariffa</name>
    <name type="common">roselle</name>
    <dbReference type="NCBI Taxonomy" id="183260"/>
    <lineage>
        <taxon>Eukaryota</taxon>
        <taxon>Viridiplantae</taxon>
        <taxon>Streptophyta</taxon>
        <taxon>Embryophyta</taxon>
        <taxon>Tracheophyta</taxon>
        <taxon>Spermatophyta</taxon>
        <taxon>Magnoliopsida</taxon>
        <taxon>eudicotyledons</taxon>
        <taxon>Gunneridae</taxon>
        <taxon>Pentapetalae</taxon>
        <taxon>rosids</taxon>
        <taxon>malvids</taxon>
        <taxon>Malvales</taxon>
        <taxon>Malvaceae</taxon>
        <taxon>Malvoideae</taxon>
        <taxon>Hibiscus</taxon>
    </lineage>
</organism>
<keyword evidence="1" id="KW-0378">Hydrolase</keyword>
<gene>
    <name evidence="3" type="ORF">V6N12_000333</name>
</gene>
<sequence>MSKRMSGDNNSPSGRNHCAYFHPKSNPNPSMAKPFSFNLLPLFFHCLLLLTSSATSPIQDDESHIISRFQQYLQINTSQPSPDYQKSTQFLLSQSLSLSLESQVLQFVERKPIVLLKWPGSDPSLPSILLNSHTDVVPSEHSKWTHPPFGSHIDEEGNNFARGSQDMKCVGM</sequence>
<dbReference type="EMBL" id="JBBPBM010002694">
    <property type="protein sequence ID" value="KAK8475425.1"/>
    <property type="molecule type" value="Genomic_DNA"/>
</dbReference>
<keyword evidence="4" id="KW-1185">Reference proteome</keyword>